<protein>
    <recommendedName>
        <fullName evidence="11">Beta-1,4-galactosyltransferase</fullName>
        <ecNumber evidence="11">2.4.1.-</ecNumber>
    </recommendedName>
</protein>
<dbReference type="EMBL" id="CAAALY010024804">
    <property type="protein sequence ID" value="VEL15501.1"/>
    <property type="molecule type" value="Genomic_DNA"/>
</dbReference>
<dbReference type="PRINTS" id="PR02050">
    <property type="entry name" value="B14GALTRFASE"/>
</dbReference>
<evidence type="ECO:0000256" key="2">
    <source>
        <dbReference type="ARBA" id="ARBA00004922"/>
    </source>
</evidence>
<comment type="function">
    <text evidence="11">Catalyses the transfer of galactose onto proteins or lipids.</text>
</comment>
<evidence type="ECO:0000256" key="6">
    <source>
        <dbReference type="ARBA" id="ARBA00022692"/>
    </source>
</evidence>
<dbReference type="Pfam" id="PF02709">
    <property type="entry name" value="Glyco_transf_7C"/>
    <property type="match status" value="1"/>
</dbReference>
<name>A0A448WMH3_9PLAT</name>
<dbReference type="PANTHER" id="PTHR19300">
    <property type="entry name" value="BETA-1,4-GALACTOSYLTRANSFERASE"/>
    <property type="match status" value="1"/>
</dbReference>
<dbReference type="Proteomes" id="UP000784294">
    <property type="component" value="Unassembled WGS sequence"/>
</dbReference>
<evidence type="ECO:0000313" key="14">
    <source>
        <dbReference type="EMBL" id="VEL15501.1"/>
    </source>
</evidence>
<dbReference type="Gene3D" id="3.90.550.10">
    <property type="entry name" value="Spore Coat Polysaccharide Biosynthesis Protein SpsA, Chain A"/>
    <property type="match status" value="1"/>
</dbReference>
<comment type="pathway">
    <text evidence="2 11">Protein modification; protein glycosylation.</text>
</comment>
<evidence type="ECO:0000259" key="13">
    <source>
        <dbReference type="Pfam" id="PF13733"/>
    </source>
</evidence>
<keyword evidence="15" id="KW-1185">Reference proteome</keyword>
<keyword evidence="7 11" id="KW-0735">Signal-anchor</keyword>
<dbReference type="InterPro" id="IPR027995">
    <property type="entry name" value="Galactosyl_T_N"/>
</dbReference>
<proteinExistence type="inferred from homology"/>
<comment type="subcellular location">
    <subcellularLocation>
        <location evidence="1">Membrane</location>
        <topology evidence="1">Single-pass type II membrane protein</topology>
    </subcellularLocation>
</comment>
<dbReference type="GO" id="GO:0005975">
    <property type="term" value="P:carbohydrate metabolic process"/>
    <property type="evidence" value="ECO:0007669"/>
    <property type="project" value="InterPro"/>
</dbReference>
<evidence type="ECO:0000256" key="7">
    <source>
        <dbReference type="ARBA" id="ARBA00022968"/>
    </source>
</evidence>
<evidence type="ECO:0000256" key="8">
    <source>
        <dbReference type="ARBA" id="ARBA00022989"/>
    </source>
</evidence>
<dbReference type="AlphaFoldDB" id="A0A448WMH3"/>
<evidence type="ECO:0000256" key="4">
    <source>
        <dbReference type="ARBA" id="ARBA00022676"/>
    </source>
</evidence>
<evidence type="ECO:0000256" key="11">
    <source>
        <dbReference type="RuleBase" id="RU368121"/>
    </source>
</evidence>
<dbReference type="InterPro" id="IPR029044">
    <property type="entry name" value="Nucleotide-diphossugar_trans"/>
</dbReference>
<reference evidence="14" key="1">
    <citation type="submission" date="2018-11" db="EMBL/GenBank/DDBJ databases">
        <authorList>
            <consortium name="Pathogen Informatics"/>
        </authorList>
    </citation>
    <scope>NUCLEOTIDE SEQUENCE</scope>
</reference>
<evidence type="ECO:0000256" key="9">
    <source>
        <dbReference type="ARBA" id="ARBA00023136"/>
    </source>
</evidence>
<accession>A0A448WMH3</accession>
<dbReference type="OrthoDB" id="10016069at2759"/>
<evidence type="ECO:0000256" key="10">
    <source>
        <dbReference type="ARBA" id="ARBA00023180"/>
    </source>
</evidence>
<keyword evidence="6" id="KW-0812">Transmembrane</keyword>
<keyword evidence="4 11" id="KW-0328">Glycosyltransferase</keyword>
<keyword evidence="9" id="KW-0472">Membrane</keyword>
<keyword evidence="5 11" id="KW-0808">Transferase</keyword>
<feature type="domain" description="Galactosyltransferase N-terminal" evidence="13">
    <location>
        <begin position="79"/>
        <end position="171"/>
    </location>
</feature>
<dbReference type="GO" id="GO:0016020">
    <property type="term" value="C:membrane"/>
    <property type="evidence" value="ECO:0007669"/>
    <property type="project" value="UniProtKB-SubCell"/>
</dbReference>
<organism evidence="14 15">
    <name type="scientific">Protopolystoma xenopodis</name>
    <dbReference type="NCBI Taxonomy" id="117903"/>
    <lineage>
        <taxon>Eukaryota</taxon>
        <taxon>Metazoa</taxon>
        <taxon>Spiralia</taxon>
        <taxon>Lophotrochozoa</taxon>
        <taxon>Platyhelminthes</taxon>
        <taxon>Monogenea</taxon>
        <taxon>Polyopisthocotylea</taxon>
        <taxon>Polystomatidea</taxon>
        <taxon>Polystomatidae</taxon>
        <taxon>Protopolystoma</taxon>
    </lineage>
</organism>
<evidence type="ECO:0000256" key="5">
    <source>
        <dbReference type="ARBA" id="ARBA00022679"/>
    </source>
</evidence>
<dbReference type="InterPro" id="IPR027791">
    <property type="entry name" value="Galactosyl_T_C"/>
</dbReference>
<comment type="caution">
    <text evidence="14">The sequence shown here is derived from an EMBL/GenBank/DDBJ whole genome shotgun (WGS) entry which is preliminary data.</text>
</comment>
<dbReference type="GO" id="GO:0006688">
    <property type="term" value="P:glycosphingolipid biosynthetic process"/>
    <property type="evidence" value="ECO:0007669"/>
    <property type="project" value="TreeGrafter"/>
</dbReference>
<dbReference type="Pfam" id="PF13733">
    <property type="entry name" value="Glyco_transf_7N"/>
    <property type="match status" value="1"/>
</dbReference>
<dbReference type="EC" id="2.4.1.-" evidence="11"/>
<dbReference type="SUPFAM" id="SSF53448">
    <property type="entry name" value="Nucleotide-diphospho-sugar transferases"/>
    <property type="match status" value="1"/>
</dbReference>
<dbReference type="PANTHER" id="PTHR19300:SF46">
    <property type="entry name" value="BETA-1,4-N-ACETYLGALACTOSAMINYLTRANSFERASE"/>
    <property type="match status" value="1"/>
</dbReference>
<evidence type="ECO:0000256" key="1">
    <source>
        <dbReference type="ARBA" id="ARBA00004606"/>
    </source>
</evidence>
<evidence type="ECO:0000256" key="3">
    <source>
        <dbReference type="ARBA" id="ARBA00005735"/>
    </source>
</evidence>
<sequence length="314" mass="34840">MARKEGALDLTAVDSVISRVPGSPHDHHLLTGLLLGLPAGLEPSGGWAPESSTLASSTFASSTPASSTTALSTPVCPDSAQHPVAIVFPYRNRMAQLTGVLGRLVPMLRQQGLCFVIFVVEQAGQTDLPFNKGRLINAGFLEAERRFPLACFIVHDTDLVPLHPDQPYSCQSAGQADSLVVEHLGVRTHNARFQLPYPTLIGGVLKFSRLAFQRVNGFSNEYWGWGLEDDDMELRLREASLQLRRPYWATSIYFHQQHDRQMIFSNNGSMRQKLLGSARNRMLKDGLNNLNYTLIGVHETWLYTHLLLDVGRPP</sequence>
<dbReference type="UniPathway" id="UPA00378"/>
<keyword evidence="8" id="KW-1133">Transmembrane helix</keyword>
<evidence type="ECO:0000313" key="15">
    <source>
        <dbReference type="Proteomes" id="UP000784294"/>
    </source>
</evidence>
<dbReference type="InterPro" id="IPR003859">
    <property type="entry name" value="Galactosyl_T"/>
</dbReference>
<dbReference type="GO" id="GO:0008378">
    <property type="term" value="F:galactosyltransferase activity"/>
    <property type="evidence" value="ECO:0007669"/>
    <property type="project" value="TreeGrafter"/>
</dbReference>
<evidence type="ECO:0000259" key="12">
    <source>
        <dbReference type="Pfam" id="PF02709"/>
    </source>
</evidence>
<gene>
    <name evidence="14" type="ORF">PXEA_LOCUS8941</name>
</gene>
<dbReference type="GO" id="GO:0033842">
    <property type="term" value="F:N-acetyl-beta-glucosaminyl-derivative 4-beta-N-acetylgalactosaminyltransferase activity"/>
    <property type="evidence" value="ECO:0007669"/>
    <property type="project" value="TreeGrafter"/>
</dbReference>
<keyword evidence="10 11" id="KW-0325">Glycoprotein</keyword>
<feature type="domain" description="Galactosyltransferase C-terminal" evidence="12">
    <location>
        <begin position="183"/>
        <end position="259"/>
    </location>
</feature>
<dbReference type="GO" id="GO:0005794">
    <property type="term" value="C:Golgi apparatus"/>
    <property type="evidence" value="ECO:0007669"/>
    <property type="project" value="TreeGrafter"/>
</dbReference>
<comment type="similarity">
    <text evidence="3 11">Belongs to the glycosyltransferase 7 family.</text>
</comment>